<protein>
    <submittedName>
        <fullName evidence="7">AI-2E family transporter</fullName>
    </submittedName>
</protein>
<feature type="transmembrane region" description="Helical" evidence="6">
    <location>
        <begin position="209"/>
        <end position="234"/>
    </location>
</feature>
<keyword evidence="3 6" id="KW-0812">Transmembrane</keyword>
<reference evidence="7 8" key="1">
    <citation type="submission" date="2020-10" db="EMBL/GenBank/DDBJ databases">
        <title>Complete genome sequence of Paludibaculum fermentans P105T, a facultatively anaerobic acidobacterium capable of dissimilatory Fe(III) reduction.</title>
        <authorList>
            <person name="Dedysh S.N."/>
            <person name="Beletsky A.V."/>
            <person name="Kulichevskaya I.S."/>
            <person name="Mardanov A.V."/>
            <person name="Ravin N.V."/>
        </authorList>
    </citation>
    <scope>NUCLEOTIDE SEQUENCE [LARGE SCALE GENOMIC DNA]</scope>
    <source>
        <strain evidence="7 8">P105</strain>
    </source>
</reference>
<dbReference type="PANTHER" id="PTHR21716:SF4">
    <property type="entry name" value="TRANSMEMBRANE PROTEIN 245"/>
    <property type="match status" value="1"/>
</dbReference>
<evidence type="ECO:0000256" key="4">
    <source>
        <dbReference type="ARBA" id="ARBA00022989"/>
    </source>
</evidence>
<dbReference type="Proteomes" id="UP000593892">
    <property type="component" value="Chromosome"/>
</dbReference>
<keyword evidence="5 6" id="KW-0472">Membrane</keyword>
<dbReference type="AlphaFoldDB" id="A0A7S7NPI3"/>
<dbReference type="Pfam" id="PF01594">
    <property type="entry name" value="AI-2E_transport"/>
    <property type="match status" value="1"/>
</dbReference>
<feature type="transmembrane region" description="Helical" evidence="6">
    <location>
        <begin position="12"/>
        <end position="30"/>
    </location>
</feature>
<keyword evidence="4 6" id="KW-1133">Transmembrane helix</keyword>
<name>A0A7S7NPI3_PALFE</name>
<sequence length="360" mass="38678">MTESSGPSRSLIALTALAVAAAALVYVLLLPFLHPIFFALVLAIAAQPLYHAISSRLKRPALSAILTTFLMITAVLVPLAMLTVTIINEAGTTYNQLAQQSAEKGGWGQYLNDLLDPPVQWVAAKTGMPAPNVQAAVLQRMQTMSSSLLQWSGSLLGNLTSTLGDLVLSIFVMFFLFLEGNAIWAGILRWMPLPESRTRELLQTISDAIVANVYGFVAVGVVQGVLTGLAFWFTGLHAPFLWGSVAAICSLLPLAGTAIVWAPAALILLAHGAWGKALFMLLWGILAISMSDNIVRPMVLSGRTDMNTLVVFFALMGGLQAFGFIGLFAGPVIFSVAIAVFRMLREEYTQPMVELEIKQA</sequence>
<feature type="transmembrane region" description="Helical" evidence="6">
    <location>
        <begin position="240"/>
        <end position="261"/>
    </location>
</feature>
<evidence type="ECO:0000256" key="6">
    <source>
        <dbReference type="SAM" id="Phobius"/>
    </source>
</evidence>
<evidence type="ECO:0000256" key="3">
    <source>
        <dbReference type="ARBA" id="ARBA00022692"/>
    </source>
</evidence>
<dbReference type="KEGG" id="pfer:IRI77_32065"/>
<dbReference type="GO" id="GO:0016020">
    <property type="term" value="C:membrane"/>
    <property type="evidence" value="ECO:0007669"/>
    <property type="project" value="UniProtKB-SubCell"/>
</dbReference>
<keyword evidence="8" id="KW-1185">Reference proteome</keyword>
<dbReference type="EMBL" id="CP063849">
    <property type="protein sequence ID" value="QOY87349.1"/>
    <property type="molecule type" value="Genomic_DNA"/>
</dbReference>
<feature type="transmembrane region" description="Helical" evidence="6">
    <location>
        <begin position="65"/>
        <end position="87"/>
    </location>
</feature>
<feature type="transmembrane region" description="Helical" evidence="6">
    <location>
        <begin position="310"/>
        <end position="341"/>
    </location>
</feature>
<dbReference type="PANTHER" id="PTHR21716">
    <property type="entry name" value="TRANSMEMBRANE PROTEIN"/>
    <property type="match status" value="1"/>
</dbReference>
<organism evidence="7 8">
    <name type="scientific">Paludibaculum fermentans</name>
    <dbReference type="NCBI Taxonomy" id="1473598"/>
    <lineage>
        <taxon>Bacteria</taxon>
        <taxon>Pseudomonadati</taxon>
        <taxon>Acidobacteriota</taxon>
        <taxon>Terriglobia</taxon>
        <taxon>Bryobacterales</taxon>
        <taxon>Bryobacteraceae</taxon>
        <taxon>Paludibaculum</taxon>
    </lineage>
</organism>
<comment type="subcellular location">
    <subcellularLocation>
        <location evidence="1">Membrane</location>
        <topology evidence="1">Multi-pass membrane protein</topology>
    </subcellularLocation>
</comment>
<evidence type="ECO:0000313" key="7">
    <source>
        <dbReference type="EMBL" id="QOY87349.1"/>
    </source>
</evidence>
<feature type="transmembrane region" description="Helical" evidence="6">
    <location>
        <begin position="166"/>
        <end position="188"/>
    </location>
</feature>
<evidence type="ECO:0000256" key="2">
    <source>
        <dbReference type="ARBA" id="ARBA00009773"/>
    </source>
</evidence>
<dbReference type="RefSeq" id="WP_194449018.1">
    <property type="nucleotide sequence ID" value="NZ_CP063849.1"/>
</dbReference>
<evidence type="ECO:0000256" key="5">
    <source>
        <dbReference type="ARBA" id="ARBA00023136"/>
    </source>
</evidence>
<evidence type="ECO:0000256" key="1">
    <source>
        <dbReference type="ARBA" id="ARBA00004141"/>
    </source>
</evidence>
<evidence type="ECO:0000313" key="8">
    <source>
        <dbReference type="Proteomes" id="UP000593892"/>
    </source>
</evidence>
<dbReference type="InterPro" id="IPR002549">
    <property type="entry name" value="AI-2E-like"/>
</dbReference>
<feature type="transmembrane region" description="Helical" evidence="6">
    <location>
        <begin position="273"/>
        <end position="290"/>
    </location>
</feature>
<gene>
    <name evidence="7" type="ORF">IRI77_32065</name>
</gene>
<proteinExistence type="inferred from homology"/>
<comment type="similarity">
    <text evidence="2">Belongs to the autoinducer-2 exporter (AI-2E) (TC 2.A.86) family.</text>
</comment>
<accession>A0A7S7NPI3</accession>